<sequence>MSFFRGLFGSSRVVDLKQITEHPVYIWQIPCGRSSIDKNGRLSLTNTPLKDIKVTGEYLDKTHRHSYMIFNFSPLREEIESTLKCGEMLDYWGQNIEDFSLLIELCFTIAKWTHNKYERLNHCAVLAFLEESTNVPLPNYAAMIATCFYIFSGGHSDGGRFTLELIEEQLGIPHSRFHSASQECYVNYFQLLLDIPMLPSTRRRQLAHISLHNVESVKHMKLSLRLESEGRIHFIDDPAAWKSSGSSTMQLEIDSYVCLFGDFSITLLRHEALSDSPRWKEHVVARHAFTTIFIHKDEHHVNWRDMDYVSQNGLSPDFYMVLHFVDVAPKAGDALYIEQLTQRIDQTPRHQMFLLAPEPFLVGAGHPSHHTEEESTGGVYYRADGGRRSVSRPRGGLPGRGAHKGVSFALILDEEDERCYQDDEEPTSSPELLSALEAESGTEHERTFSLSGEQGIPSPLLPPPPPTKVPPPPPLQGRLPKRSPPSSPLSSTLPPPPPPSKLPPPPAPPGKLPPPVPGKLPPPPPPPPAGKASPPPPAGKASPPPPPPGKAPPPPPPPPPPPGKGHPPPPPPPPPLPRLGGIPSGAVPPPCPGAVRPKPVQYGPKLKTVFWKKLPRAMGIWSHVDSAVVSKTVDEKFLVSMFEVRKKAQSGAKSDGSNAPRVSTLRKSAVFTDQKQQNIAIALKKLKINVVDACRALIECDEAVMSCESLESIFSILPSPEEVSALRAERAAGNVEWTEIEKFVHDLCTTVIDVRERISLWLATKNTAELVTFTEERLNMIEKAVTTVTKKCSKLAIVLHVVLFVGNFMNRGTAHANAPGFRLESLNQLSLVKAVDGKTTMLEVIVVSLLDRAPDLLQFVDELQCIEDLGGTTIQDVGQSVAQLTFALQKMRRTVEASRQPELRAKASAAFPPGLVDALPAILTEHLDKHLVVVSQLALRHQRLKDDVSAMLEGFGEDPAAEETVFWNYFLQLRENVMGLLKRAETEGISKQALMRSVGADAPNVDPKPSDASKDED</sequence>
<feature type="compositionally biased region" description="Pro residues" evidence="1">
    <location>
        <begin position="482"/>
        <end position="577"/>
    </location>
</feature>
<evidence type="ECO:0000313" key="3">
    <source>
        <dbReference type="EMBL" id="CCC53112.1"/>
    </source>
</evidence>
<dbReference type="InterPro" id="IPR042201">
    <property type="entry name" value="FH2_Formin_sf"/>
</dbReference>
<feature type="compositionally biased region" description="Pro residues" evidence="1">
    <location>
        <begin position="459"/>
        <end position="475"/>
    </location>
</feature>
<dbReference type="PANTHER" id="PTHR45725">
    <property type="entry name" value="FORMIN HOMOLOGY 2 FAMILY MEMBER"/>
    <property type="match status" value="1"/>
</dbReference>
<dbReference type="InterPro" id="IPR015425">
    <property type="entry name" value="FH2_Formin"/>
</dbReference>
<dbReference type="InterPro" id="IPR029021">
    <property type="entry name" value="Prot-tyrosine_phosphatase-like"/>
</dbReference>
<feature type="region of interest" description="Disordered" evidence="1">
    <location>
        <begin position="994"/>
        <end position="1017"/>
    </location>
</feature>
<feature type="region of interest" description="Disordered" evidence="1">
    <location>
        <begin position="366"/>
        <end position="403"/>
    </location>
</feature>
<gene>
    <name evidence="3" type="ORF">TVY486_1105960</name>
</gene>
<feature type="region of interest" description="Disordered" evidence="1">
    <location>
        <begin position="437"/>
        <end position="599"/>
    </location>
</feature>
<dbReference type="Gene3D" id="2.60.40.1110">
    <property type="match status" value="1"/>
</dbReference>
<evidence type="ECO:0000259" key="2">
    <source>
        <dbReference type="PROSITE" id="PS51444"/>
    </source>
</evidence>
<reference evidence="3" key="1">
    <citation type="journal article" date="2012" name="Proc. Natl. Acad. Sci. U.S.A.">
        <title>Antigenic diversity is generated by distinct evolutionary mechanisms in African trypanosome species.</title>
        <authorList>
            <person name="Jackson A.P."/>
            <person name="Berry A."/>
            <person name="Aslett M."/>
            <person name="Allison H.C."/>
            <person name="Burton P."/>
            <person name="Vavrova-Anderson J."/>
            <person name="Brown R."/>
            <person name="Browne H."/>
            <person name="Corton N."/>
            <person name="Hauser H."/>
            <person name="Gamble J."/>
            <person name="Gilderthorp R."/>
            <person name="Marcello L."/>
            <person name="McQuillan J."/>
            <person name="Otto T.D."/>
            <person name="Quail M.A."/>
            <person name="Sanders M.J."/>
            <person name="van Tonder A."/>
            <person name="Ginger M.L."/>
            <person name="Field M.C."/>
            <person name="Barry J.D."/>
            <person name="Hertz-Fowler C."/>
            <person name="Berriman M."/>
        </authorList>
    </citation>
    <scope>NUCLEOTIDE SEQUENCE</scope>
    <source>
        <strain evidence="3">Y486</strain>
    </source>
</reference>
<protein>
    <submittedName>
        <fullName evidence="3">Putative formin</fullName>
    </submittedName>
</protein>
<dbReference type="PANTHER" id="PTHR45725:SF1">
    <property type="entry name" value="DISHEVELLED ASSOCIATED ACTIVATOR OF MORPHOGENESIS, ISOFORM D"/>
    <property type="match status" value="1"/>
</dbReference>
<dbReference type="PROSITE" id="PS51444">
    <property type="entry name" value="FH2"/>
    <property type="match status" value="1"/>
</dbReference>
<dbReference type="InterPro" id="IPR051425">
    <property type="entry name" value="Formin_Homology"/>
</dbReference>
<evidence type="ECO:0000256" key="1">
    <source>
        <dbReference type="SAM" id="MobiDB-lite"/>
    </source>
</evidence>
<dbReference type="Pfam" id="PF02181">
    <property type="entry name" value="FH2"/>
    <property type="match status" value="1"/>
</dbReference>
<dbReference type="SUPFAM" id="SSF101447">
    <property type="entry name" value="Formin homology 2 domain (FH2 domain)"/>
    <property type="match status" value="1"/>
</dbReference>
<name>G0UBC4_TRYVY</name>
<feature type="domain" description="FH2" evidence="2">
    <location>
        <begin position="596"/>
        <end position="1007"/>
    </location>
</feature>
<dbReference type="Gene3D" id="1.20.58.2220">
    <property type="entry name" value="Formin, FH2 domain"/>
    <property type="match status" value="1"/>
</dbReference>
<dbReference type="Gene3D" id="3.90.190.10">
    <property type="entry name" value="Protein tyrosine phosphatase superfamily"/>
    <property type="match status" value="1"/>
</dbReference>
<dbReference type="AlphaFoldDB" id="G0UBC4"/>
<dbReference type="VEuPathDB" id="TriTrypDB:TvY486_1105960"/>
<dbReference type="SMART" id="SM00498">
    <property type="entry name" value="FH2"/>
    <property type="match status" value="1"/>
</dbReference>
<proteinExistence type="predicted"/>
<dbReference type="EMBL" id="HE573027">
    <property type="protein sequence ID" value="CCC53112.1"/>
    <property type="molecule type" value="Genomic_DNA"/>
</dbReference>
<feature type="compositionally biased region" description="Basic and acidic residues" evidence="1">
    <location>
        <begin position="1008"/>
        <end position="1017"/>
    </location>
</feature>
<accession>G0UBC4</accession>
<organism evidence="3">
    <name type="scientific">Trypanosoma vivax (strain Y486)</name>
    <dbReference type="NCBI Taxonomy" id="1055687"/>
    <lineage>
        <taxon>Eukaryota</taxon>
        <taxon>Discoba</taxon>
        <taxon>Euglenozoa</taxon>
        <taxon>Kinetoplastea</taxon>
        <taxon>Metakinetoplastina</taxon>
        <taxon>Trypanosomatida</taxon>
        <taxon>Trypanosomatidae</taxon>
        <taxon>Trypanosoma</taxon>
        <taxon>Duttonella</taxon>
    </lineage>
</organism>